<reference evidence="2" key="1">
    <citation type="submission" date="2014-11" db="EMBL/GenBank/DDBJ databases">
        <authorList>
            <person name="Amaro Gonzalez C."/>
        </authorList>
    </citation>
    <scope>NUCLEOTIDE SEQUENCE</scope>
</reference>
<accession>A0A0E9RT24</accession>
<keyword evidence="1" id="KW-1133">Transmembrane helix</keyword>
<name>A0A0E9RT24_ANGAN</name>
<evidence type="ECO:0000313" key="2">
    <source>
        <dbReference type="EMBL" id="JAH31418.1"/>
    </source>
</evidence>
<evidence type="ECO:0000256" key="1">
    <source>
        <dbReference type="SAM" id="Phobius"/>
    </source>
</evidence>
<keyword evidence="1" id="KW-0472">Membrane</keyword>
<keyword evidence="1" id="KW-0812">Transmembrane</keyword>
<dbReference type="AlphaFoldDB" id="A0A0E9RT24"/>
<sequence length="43" mass="5288">MLCKYTNYCHFLDIANIFIKNVLQHIVYIYTFTIYCSILKIYF</sequence>
<protein>
    <submittedName>
        <fullName evidence="2">Uncharacterized protein</fullName>
    </submittedName>
</protein>
<organism evidence="2">
    <name type="scientific">Anguilla anguilla</name>
    <name type="common">European freshwater eel</name>
    <name type="synonym">Muraena anguilla</name>
    <dbReference type="NCBI Taxonomy" id="7936"/>
    <lineage>
        <taxon>Eukaryota</taxon>
        <taxon>Metazoa</taxon>
        <taxon>Chordata</taxon>
        <taxon>Craniata</taxon>
        <taxon>Vertebrata</taxon>
        <taxon>Euteleostomi</taxon>
        <taxon>Actinopterygii</taxon>
        <taxon>Neopterygii</taxon>
        <taxon>Teleostei</taxon>
        <taxon>Anguilliformes</taxon>
        <taxon>Anguillidae</taxon>
        <taxon>Anguilla</taxon>
    </lineage>
</organism>
<feature type="transmembrane region" description="Helical" evidence="1">
    <location>
        <begin position="22"/>
        <end position="42"/>
    </location>
</feature>
<dbReference type="EMBL" id="GBXM01077159">
    <property type="protein sequence ID" value="JAH31418.1"/>
    <property type="molecule type" value="Transcribed_RNA"/>
</dbReference>
<reference evidence="2" key="2">
    <citation type="journal article" date="2015" name="Fish Shellfish Immunol.">
        <title>Early steps in the European eel (Anguilla anguilla)-Vibrio vulnificus interaction in the gills: Role of the RtxA13 toxin.</title>
        <authorList>
            <person name="Callol A."/>
            <person name="Pajuelo D."/>
            <person name="Ebbesson L."/>
            <person name="Teles M."/>
            <person name="MacKenzie S."/>
            <person name="Amaro C."/>
        </authorList>
    </citation>
    <scope>NUCLEOTIDE SEQUENCE</scope>
</reference>
<proteinExistence type="predicted"/>